<dbReference type="InterPro" id="IPR013783">
    <property type="entry name" value="Ig-like_fold"/>
</dbReference>
<dbReference type="GO" id="GO:0007155">
    <property type="term" value="P:cell adhesion"/>
    <property type="evidence" value="ECO:0007669"/>
    <property type="project" value="InterPro"/>
</dbReference>
<evidence type="ECO:0000313" key="8">
    <source>
        <dbReference type="EMBL" id="MUU79383.1"/>
    </source>
</evidence>
<keyword evidence="4" id="KW-0106">Calcium</keyword>
<evidence type="ECO:0000256" key="5">
    <source>
        <dbReference type="SAM" id="SignalP"/>
    </source>
</evidence>
<dbReference type="SUPFAM" id="SSF49785">
    <property type="entry name" value="Galactose-binding domain-like"/>
    <property type="match status" value="2"/>
</dbReference>
<proteinExistence type="predicted"/>
<dbReference type="GO" id="GO:0008237">
    <property type="term" value="F:metallopeptidase activity"/>
    <property type="evidence" value="ECO:0007669"/>
    <property type="project" value="InterPro"/>
</dbReference>
<dbReference type="Pfam" id="PF02412">
    <property type="entry name" value="TSP_3"/>
    <property type="match status" value="2"/>
</dbReference>
<dbReference type="PROSITE" id="PS50853">
    <property type="entry name" value="FN3"/>
    <property type="match status" value="1"/>
</dbReference>
<dbReference type="Gene3D" id="2.60.120.260">
    <property type="entry name" value="Galactose-binding domain-like"/>
    <property type="match status" value="2"/>
</dbReference>
<feature type="signal peptide" evidence="5">
    <location>
        <begin position="1"/>
        <end position="22"/>
    </location>
</feature>
<reference evidence="8 9" key="1">
    <citation type="submission" date="2019-12" db="EMBL/GenBank/DDBJ databases">
        <authorList>
            <person name="Li J."/>
        </authorList>
    </citation>
    <scope>NUCLEOTIDE SEQUENCE [LARGE SCALE GENOMIC DNA]</scope>
    <source>
        <strain evidence="8 9">HL2-2</strain>
    </source>
</reference>
<dbReference type="NCBIfam" id="TIGR04183">
    <property type="entry name" value="Por_Secre_tail"/>
    <property type="match status" value="1"/>
</dbReference>
<dbReference type="PROSITE" id="PS51829">
    <property type="entry name" value="P_HOMO_B"/>
    <property type="match status" value="2"/>
</dbReference>
<evidence type="ECO:0000256" key="2">
    <source>
        <dbReference type="ARBA" id="ARBA00022729"/>
    </source>
</evidence>
<dbReference type="Gene3D" id="2.60.40.10">
    <property type="entry name" value="Immunoglobulins"/>
    <property type="match status" value="1"/>
</dbReference>
<evidence type="ECO:0000256" key="4">
    <source>
        <dbReference type="ARBA" id="ARBA00022837"/>
    </source>
</evidence>
<dbReference type="CDD" id="cd00063">
    <property type="entry name" value="FN3"/>
    <property type="match status" value="1"/>
</dbReference>
<feature type="domain" description="P/Homo B" evidence="7">
    <location>
        <begin position="863"/>
        <end position="1012"/>
    </location>
</feature>
<dbReference type="EMBL" id="WOWS01000005">
    <property type="protein sequence ID" value="MUU79383.1"/>
    <property type="molecule type" value="Genomic_DNA"/>
</dbReference>
<dbReference type="InterPro" id="IPR002884">
    <property type="entry name" value="P_dom"/>
</dbReference>
<feature type="domain" description="Fibronectin type-III" evidence="6">
    <location>
        <begin position="779"/>
        <end position="868"/>
    </location>
</feature>
<keyword evidence="1" id="KW-0645">Protease</keyword>
<dbReference type="InterPro" id="IPR028974">
    <property type="entry name" value="TSP_type-3_rpt"/>
</dbReference>
<protein>
    <submittedName>
        <fullName evidence="8">T9SS type A sorting domain-containing protein</fullName>
    </submittedName>
</protein>
<evidence type="ECO:0000313" key="9">
    <source>
        <dbReference type="Proteomes" id="UP000478208"/>
    </source>
</evidence>
<dbReference type="RefSeq" id="WP_157364455.1">
    <property type="nucleotide sequence ID" value="NZ_WOWS01000005.1"/>
</dbReference>
<evidence type="ECO:0000259" key="7">
    <source>
        <dbReference type="PROSITE" id="PS51829"/>
    </source>
</evidence>
<dbReference type="Gene3D" id="3.40.390.10">
    <property type="entry name" value="Collagenase (Catalytic Domain)"/>
    <property type="match status" value="1"/>
</dbReference>
<dbReference type="PROSITE" id="PS51234">
    <property type="entry name" value="TSP3"/>
    <property type="match status" value="1"/>
</dbReference>
<evidence type="ECO:0000256" key="3">
    <source>
        <dbReference type="ARBA" id="ARBA00022801"/>
    </source>
</evidence>
<sequence>MKTKLHYVLALFLFLFSFSVTAQQSYWKKTVENKKNGVLNKTKLNEKYYLTYQLDFEAFKAQLENAPIRSTTTIVSSTKIYLPNLEGDLEEFKVVETPVLSSELSLLYPNIKTYLGFSTKTPGARARFTISPAGLQSMVTYPNSELCFLVPLQKSNSSDYVVYSQDAKEQELNDFECLTQDFITKSNPSEFLSRDANDQILRTFRIAISSTGEYTNFWDDGNATNGSAQDDALAQVVSTLNRVNEVFEVDMAVTFTLVTGTEIIYPDASTDPYTNSLNSELQSTLTSNIGEANYDIGHLFDYGTNNGNAGCIGCVCENGSKGSGFSSHSFLDNDGGPYMSDFFDIDYVPHEIGHQMGANHTFSYASEGTGVNAEPGSGTTIMGYAGITSSDVQNHSDPYFHYYSITQILDNLDGNTCWTSTPITNSPPVADAGLDYTIPVGTAFVLKGAATDGDTNDVLTYTWEQIDDGVTTTGNFGPTKTTGAVWRSRPPSVSTNRYMPIIDRVVSNELTETNPTVTADNSSWETVSNVGRVLNFALIVRDRSEENGVGQTPQSDFDTMVVTVDDTTGPFLVTSQSTNETWDVGSVQTVTWDVANTDSGSVNTPTVNILLSIDGGYTFPFVLESGVSNDGSQDVTVPNIGGDSSSVRVKVEGNDNIFYAINLTNFTIQESEFVLNVVDQFIDVCAPDDAVFNYTYNTFLGFSDTTTFSATGLPTGATAIFSPATVTADGTSVTATIDGIDNLTSGSYPFTIVGTSGSVTNSVDVEFNVFDTNFSTLNLITPTEGATDVYADAAIFSWDADINATSYEIEIATDVGFTDIVDGSLLNDTTYTATNLLVLTTYYWRVKGINDCGSGNYSQGTFTTANISCTIFNSTDTPMSIPIGNNGINSVINIATPLLITDVNVTVNVSHSYLEDVTLVLISPTGTEIILTENNGGNGDNYTSTVFDNDASISITSGSAPFTGSFIPEGDLTQLNGSLSNGDWTLNASDNFFLDSGTLDSWVIEICGVAQADDDSDGVPNDSDNCPLTANADQEDTDNDGIGDVCDDDIDNDTILNENDNCPYVSNTDQADANGNGIGDVCDVECSTITAADTPITISNAGNVTYTSIITIAESGVVNDINVLIDITHTWANDLDIYLISPIGTIVELSTDNGGNGDNYTNTIFDADATTSITDGSTPFTGNYLPEGDLTVLNGEPAGGDWTLAVTDDAAQDGGSIEKFELYVCMVPTLNVNEISSNIDLNIYPNPSHGNFNIIMNNVQSKIIEVDVFDLRGRRIFEKQFNSTQIFNEEIKLNRVETGVYLVQVRDGLRQMIKKIVIE</sequence>
<dbReference type="InterPro" id="IPR003367">
    <property type="entry name" value="Thrombospondin_3-like_rpt"/>
</dbReference>
<dbReference type="GO" id="GO:0006508">
    <property type="term" value="P:proteolysis"/>
    <property type="evidence" value="ECO:0007669"/>
    <property type="project" value="UniProtKB-KW"/>
</dbReference>
<keyword evidence="9" id="KW-1185">Reference proteome</keyword>
<dbReference type="GO" id="GO:0004252">
    <property type="term" value="F:serine-type endopeptidase activity"/>
    <property type="evidence" value="ECO:0007669"/>
    <property type="project" value="InterPro"/>
</dbReference>
<dbReference type="Pfam" id="PF13583">
    <property type="entry name" value="Reprolysin_4"/>
    <property type="match status" value="1"/>
</dbReference>
<feature type="chain" id="PRO_5026877599" evidence="5">
    <location>
        <begin position="23"/>
        <end position="1319"/>
    </location>
</feature>
<dbReference type="PANTHER" id="PTHR10199:SF100">
    <property type="entry name" value="THROMBOSPONDIN, ISOFORM A"/>
    <property type="match status" value="1"/>
</dbReference>
<dbReference type="PANTHER" id="PTHR10199">
    <property type="entry name" value="THROMBOSPONDIN"/>
    <property type="match status" value="1"/>
</dbReference>
<evidence type="ECO:0000259" key="6">
    <source>
        <dbReference type="PROSITE" id="PS50853"/>
    </source>
</evidence>
<gene>
    <name evidence="8" type="ORF">GN138_13085</name>
</gene>
<evidence type="ECO:0000256" key="1">
    <source>
        <dbReference type="ARBA" id="ARBA00022670"/>
    </source>
</evidence>
<dbReference type="Proteomes" id="UP000478208">
    <property type="component" value="Unassembled WGS sequence"/>
</dbReference>
<dbReference type="SUPFAM" id="SSF49265">
    <property type="entry name" value="Fibronectin type III"/>
    <property type="match status" value="1"/>
</dbReference>
<dbReference type="InterPro" id="IPR003961">
    <property type="entry name" value="FN3_dom"/>
</dbReference>
<name>A0A6L6UAX1_9FLAO</name>
<organism evidence="8 9">
    <name type="scientific">Winogradskyella endarachnes</name>
    <dbReference type="NCBI Taxonomy" id="2681965"/>
    <lineage>
        <taxon>Bacteria</taxon>
        <taxon>Pseudomonadati</taxon>
        <taxon>Bacteroidota</taxon>
        <taxon>Flavobacteriia</taxon>
        <taxon>Flavobacteriales</taxon>
        <taxon>Flavobacteriaceae</taxon>
        <taxon>Winogradskyella</taxon>
    </lineage>
</organism>
<dbReference type="Pfam" id="PF01483">
    <property type="entry name" value="P_proprotein"/>
    <property type="match status" value="2"/>
</dbReference>
<dbReference type="SUPFAM" id="SSF103647">
    <property type="entry name" value="TSP type-3 repeat"/>
    <property type="match status" value="1"/>
</dbReference>
<keyword evidence="2 5" id="KW-0732">Signal</keyword>
<feature type="domain" description="P/Homo B" evidence="7">
    <location>
        <begin position="1084"/>
        <end position="1230"/>
    </location>
</feature>
<accession>A0A6L6UAX1</accession>
<dbReference type="SUPFAM" id="SSF55486">
    <property type="entry name" value="Metalloproteases ('zincins'), catalytic domain"/>
    <property type="match status" value="1"/>
</dbReference>
<dbReference type="GO" id="GO:0005509">
    <property type="term" value="F:calcium ion binding"/>
    <property type="evidence" value="ECO:0007669"/>
    <property type="project" value="InterPro"/>
</dbReference>
<dbReference type="Pfam" id="PF18962">
    <property type="entry name" value="Por_Secre_tail"/>
    <property type="match status" value="1"/>
</dbReference>
<dbReference type="InterPro" id="IPR024079">
    <property type="entry name" value="MetalloPept_cat_dom_sf"/>
</dbReference>
<dbReference type="InterPro" id="IPR008979">
    <property type="entry name" value="Galactose-bd-like_sf"/>
</dbReference>
<dbReference type="InterPro" id="IPR026444">
    <property type="entry name" value="Secre_tail"/>
</dbReference>
<comment type="caution">
    <text evidence="8">The sequence shown here is derived from an EMBL/GenBank/DDBJ whole genome shotgun (WGS) entry which is preliminary data.</text>
</comment>
<dbReference type="InterPro" id="IPR017897">
    <property type="entry name" value="Thrombospondin_3_rpt"/>
</dbReference>
<dbReference type="InterPro" id="IPR036116">
    <property type="entry name" value="FN3_sf"/>
</dbReference>
<keyword evidence="3" id="KW-0378">Hydrolase</keyword>